<proteinExistence type="predicted"/>
<sequence>MGNITFNSLRLSLVILSFADNSHGTNRHDSNKPIQSVCPNNMSSVAILCGGKFRQIEIQSVELMPYLSFCEKPTLDNSCTELIYQKVETSCNGNKKCKQLIWNQSVSTWDDCIRIPQKKSTDDKHNIAINRNDNNADYIENQNTAMPANYNSEMSNFELRNYNHKGTNEGKTVNHQESNSETRINGQIIRQYSNLATFSTALEPLSLGVLYSI</sequence>
<protein>
    <recommendedName>
        <fullName evidence="4">SUEL-type lectin domain-containing protein</fullName>
    </recommendedName>
</protein>
<accession>A0A8S3V5R5</accession>
<dbReference type="AlphaFoldDB" id="A0A8S3V5R5"/>
<evidence type="ECO:0008006" key="4">
    <source>
        <dbReference type="Google" id="ProtNLM"/>
    </source>
</evidence>
<name>A0A8S3V5R5_MYTED</name>
<comment type="caution">
    <text evidence="2">The sequence shown here is derived from an EMBL/GenBank/DDBJ whole genome shotgun (WGS) entry which is preliminary data.</text>
</comment>
<feature type="chain" id="PRO_5035859981" description="SUEL-type lectin domain-containing protein" evidence="1">
    <location>
        <begin position="25"/>
        <end position="213"/>
    </location>
</feature>
<reference evidence="2" key="1">
    <citation type="submission" date="2021-03" db="EMBL/GenBank/DDBJ databases">
        <authorList>
            <person name="Bekaert M."/>
        </authorList>
    </citation>
    <scope>NUCLEOTIDE SEQUENCE</scope>
</reference>
<feature type="signal peptide" evidence="1">
    <location>
        <begin position="1"/>
        <end position="24"/>
    </location>
</feature>
<keyword evidence="1" id="KW-0732">Signal</keyword>
<evidence type="ECO:0000313" key="3">
    <source>
        <dbReference type="Proteomes" id="UP000683360"/>
    </source>
</evidence>
<keyword evidence="3" id="KW-1185">Reference proteome</keyword>
<evidence type="ECO:0000256" key="1">
    <source>
        <dbReference type="SAM" id="SignalP"/>
    </source>
</evidence>
<evidence type="ECO:0000313" key="2">
    <source>
        <dbReference type="EMBL" id="CAG2253003.1"/>
    </source>
</evidence>
<dbReference type="Proteomes" id="UP000683360">
    <property type="component" value="Unassembled WGS sequence"/>
</dbReference>
<organism evidence="2 3">
    <name type="scientific">Mytilus edulis</name>
    <name type="common">Blue mussel</name>
    <dbReference type="NCBI Taxonomy" id="6550"/>
    <lineage>
        <taxon>Eukaryota</taxon>
        <taxon>Metazoa</taxon>
        <taxon>Spiralia</taxon>
        <taxon>Lophotrochozoa</taxon>
        <taxon>Mollusca</taxon>
        <taxon>Bivalvia</taxon>
        <taxon>Autobranchia</taxon>
        <taxon>Pteriomorphia</taxon>
        <taxon>Mytilida</taxon>
        <taxon>Mytiloidea</taxon>
        <taxon>Mytilidae</taxon>
        <taxon>Mytilinae</taxon>
        <taxon>Mytilus</taxon>
    </lineage>
</organism>
<gene>
    <name evidence="2" type="ORF">MEDL_64556</name>
</gene>
<dbReference type="EMBL" id="CAJPWZ010003138">
    <property type="protein sequence ID" value="CAG2253003.1"/>
    <property type="molecule type" value="Genomic_DNA"/>
</dbReference>
<dbReference type="OrthoDB" id="6119993at2759"/>